<dbReference type="EMBL" id="JAJSON010000014">
    <property type="protein sequence ID" value="MCG9970978.1"/>
    <property type="molecule type" value="Genomic_DNA"/>
</dbReference>
<dbReference type="Gene3D" id="3.30.1380.10">
    <property type="match status" value="1"/>
</dbReference>
<dbReference type="Pfam" id="PF08291">
    <property type="entry name" value="Peptidase_M15_3"/>
    <property type="match status" value="1"/>
</dbReference>
<evidence type="ECO:0000313" key="2">
    <source>
        <dbReference type="EMBL" id="MCG9970978.1"/>
    </source>
</evidence>
<dbReference type="Proteomes" id="UP001139344">
    <property type="component" value="Unassembled WGS sequence"/>
</dbReference>
<comment type="caution">
    <text evidence="2">The sequence shown here is derived from an EMBL/GenBank/DDBJ whole genome shotgun (WGS) entry which is preliminary data.</text>
</comment>
<dbReference type="GO" id="GO:0004180">
    <property type="term" value="F:carboxypeptidase activity"/>
    <property type="evidence" value="ECO:0007669"/>
    <property type="project" value="UniProtKB-KW"/>
</dbReference>
<keyword evidence="2" id="KW-0121">Carboxypeptidase</keyword>
<evidence type="ECO:0000259" key="1">
    <source>
        <dbReference type="Pfam" id="PF08291"/>
    </source>
</evidence>
<dbReference type="RefSeq" id="WP_240096827.1">
    <property type="nucleotide sequence ID" value="NZ_JAJSON010000014.1"/>
</dbReference>
<protein>
    <submittedName>
        <fullName evidence="2">D-Ala-D-Ala carboxypeptidase family metallohydrolase</fullName>
    </submittedName>
</protein>
<keyword evidence="3" id="KW-1185">Reference proteome</keyword>
<sequence length="123" mass="13911">MRLSEHFNLSEFESHDGAETPCDVKVNLKELALNLEVLRAHLDVPVMVNSGYRSPYHNKRIGGAPKSQHLLGKAADIRTLKYSPRMIHAAIEQLISEGKMKQGGLGLYQNFVHYDIRGTKARW</sequence>
<evidence type="ECO:0000313" key="3">
    <source>
        <dbReference type="Proteomes" id="UP001139344"/>
    </source>
</evidence>
<dbReference type="AlphaFoldDB" id="A0A9X1UX72"/>
<keyword evidence="2" id="KW-0378">Hydrolase</keyword>
<name>A0A9X1UX72_9FLAO</name>
<dbReference type="SUPFAM" id="SSF55166">
    <property type="entry name" value="Hedgehog/DD-peptidase"/>
    <property type="match status" value="1"/>
</dbReference>
<organism evidence="2 3">
    <name type="scientific">Christiangramia crocea</name>
    <dbReference type="NCBI Taxonomy" id="2904124"/>
    <lineage>
        <taxon>Bacteria</taxon>
        <taxon>Pseudomonadati</taxon>
        <taxon>Bacteroidota</taxon>
        <taxon>Flavobacteriia</taxon>
        <taxon>Flavobacteriales</taxon>
        <taxon>Flavobacteriaceae</taxon>
        <taxon>Christiangramia</taxon>
    </lineage>
</organism>
<gene>
    <name evidence="2" type="ORF">LU635_04955</name>
</gene>
<dbReference type="InterPro" id="IPR009045">
    <property type="entry name" value="Zn_M74/Hedgehog-like"/>
</dbReference>
<feature type="domain" description="Peptidase M15A C-terminal" evidence="1">
    <location>
        <begin position="6"/>
        <end position="115"/>
    </location>
</feature>
<keyword evidence="2" id="KW-0645">Protease</keyword>
<accession>A0A9X1UX72</accession>
<reference evidence="2" key="1">
    <citation type="submission" date="2021-12" db="EMBL/GenBank/DDBJ databases">
        <title>Description of Gramella crocea sp. nov., a new bacterium isolated from activated sludge.</title>
        <authorList>
            <person name="Zhang X."/>
        </authorList>
    </citation>
    <scope>NUCLEOTIDE SEQUENCE</scope>
    <source>
        <strain evidence="2">YB25</strain>
    </source>
</reference>
<dbReference type="InterPro" id="IPR013230">
    <property type="entry name" value="Peptidase_M15A_C"/>
</dbReference>
<proteinExistence type="predicted"/>